<dbReference type="Proteomes" id="UP000295388">
    <property type="component" value="Unassembled WGS sequence"/>
</dbReference>
<feature type="domain" description="SMODS-associated and fused to various effectors" evidence="1">
    <location>
        <begin position="293"/>
        <end position="481"/>
    </location>
</feature>
<comment type="caution">
    <text evidence="2">The sequence shown here is derived from an EMBL/GenBank/DDBJ whole genome shotgun (WGS) entry which is preliminary data.</text>
</comment>
<protein>
    <recommendedName>
        <fullName evidence="1">SMODS-associated and fused to various effectors domain-containing protein</fullName>
    </recommendedName>
</protein>
<gene>
    <name evidence="2" type="ORF">EV643_117195</name>
</gene>
<reference evidence="2 3" key="1">
    <citation type="submission" date="2019-03" db="EMBL/GenBank/DDBJ databases">
        <title>Genomic Encyclopedia of Type Strains, Phase III (KMG-III): the genomes of soil and plant-associated and newly described type strains.</title>
        <authorList>
            <person name="Whitman W."/>
        </authorList>
    </citation>
    <scope>NUCLEOTIDE SEQUENCE [LARGE SCALE GENOMIC DNA]</scope>
    <source>
        <strain evidence="2 3">VKM Ac-2527</strain>
    </source>
</reference>
<dbReference type="RefSeq" id="WP_133803683.1">
    <property type="nucleotide sequence ID" value="NZ_SNWQ01000017.1"/>
</dbReference>
<dbReference type="OrthoDB" id="7776223at2"/>
<evidence type="ECO:0000313" key="3">
    <source>
        <dbReference type="Proteomes" id="UP000295388"/>
    </source>
</evidence>
<accession>A0A4R6K6J2</accession>
<name>A0A4R6K6J2_9ACTN</name>
<dbReference type="EMBL" id="SNWQ01000017">
    <property type="protein sequence ID" value="TDO44172.1"/>
    <property type="molecule type" value="Genomic_DNA"/>
</dbReference>
<organism evidence="2 3">
    <name type="scientific">Kribbella caucasensis</name>
    <dbReference type="NCBI Taxonomy" id="2512215"/>
    <lineage>
        <taxon>Bacteria</taxon>
        <taxon>Bacillati</taxon>
        <taxon>Actinomycetota</taxon>
        <taxon>Actinomycetes</taxon>
        <taxon>Propionibacteriales</taxon>
        <taxon>Kribbellaceae</taxon>
        <taxon>Kribbella</taxon>
    </lineage>
</organism>
<proteinExistence type="predicted"/>
<dbReference type="AlphaFoldDB" id="A0A4R6K6J2"/>
<dbReference type="InterPro" id="IPR040836">
    <property type="entry name" value="SAVED"/>
</dbReference>
<dbReference type="NCBIfam" id="NF033611">
    <property type="entry name" value="SAVED"/>
    <property type="match status" value="1"/>
</dbReference>
<keyword evidence="3" id="KW-1185">Reference proteome</keyword>
<sequence length="483" mass="53447">MKLPARAAALRGDDYQHAIGWQWVCEALDDPDVESVSIEDREGGAFDDIVVRRRTQPNVYWQVKSSNYGDTMVTEDWLLTKKTESGSSPLQHFHDTWRTLRDAGEPLELALVANRGFDGGHPILGAARSLYDGKLRTDEIRTAGSRSNLGKARDRWTKHLEVDPDDLLAFLGDLRLLPEGNESSVDRASQAVMRNVGLRADPDAVVIGKTMVREWVKQGLGRHSRDELRRQVAEKGLLARSGTLVFAVHAIDRTPDRVQPTVELDIVDLYEGEEPFARRKLREPRDWNDRVLPLLREKVRELEAYGPRRVHATGSMRLPMLFAVGRALPDVRGWVLSWDQHGEEWVTAAPATVAPRVFSDRQLGGGADLAVAVALTSDPTVSIETWAASNGSAIGRLLVLGPDGAPSHTAVPGGDWSAGWARAARETVRQTVASSSARRVHMFVAAPAGTALMLGHYWNMMPTTVLYEYIPSENTYVETMSLA</sequence>
<evidence type="ECO:0000259" key="1">
    <source>
        <dbReference type="Pfam" id="PF18145"/>
    </source>
</evidence>
<dbReference type="Pfam" id="PF18145">
    <property type="entry name" value="SAVED"/>
    <property type="match status" value="1"/>
</dbReference>
<evidence type="ECO:0000313" key="2">
    <source>
        <dbReference type="EMBL" id="TDO44172.1"/>
    </source>
</evidence>